<organism evidence="2 3">
    <name type="scientific">Podarcis lilfordi</name>
    <name type="common">Lilford's wall lizard</name>
    <dbReference type="NCBI Taxonomy" id="74358"/>
    <lineage>
        <taxon>Eukaryota</taxon>
        <taxon>Metazoa</taxon>
        <taxon>Chordata</taxon>
        <taxon>Craniata</taxon>
        <taxon>Vertebrata</taxon>
        <taxon>Euteleostomi</taxon>
        <taxon>Lepidosauria</taxon>
        <taxon>Squamata</taxon>
        <taxon>Bifurcata</taxon>
        <taxon>Unidentata</taxon>
        <taxon>Episquamata</taxon>
        <taxon>Laterata</taxon>
        <taxon>Lacertibaenia</taxon>
        <taxon>Lacertidae</taxon>
        <taxon>Podarcis</taxon>
    </lineage>
</organism>
<proteinExistence type="predicted"/>
<gene>
    <name evidence="2" type="ORF">PODLI_1B013922</name>
</gene>
<dbReference type="EMBL" id="OX395137">
    <property type="protein sequence ID" value="CAI5788298.1"/>
    <property type="molecule type" value="Genomic_DNA"/>
</dbReference>
<protein>
    <submittedName>
        <fullName evidence="2">Uncharacterized protein</fullName>
    </submittedName>
</protein>
<evidence type="ECO:0000313" key="3">
    <source>
        <dbReference type="Proteomes" id="UP001178461"/>
    </source>
</evidence>
<sequence>MAAQRREAARASFRRAQPAQREQTAREPMRGKGGLGDELWVRQKRQQPRL</sequence>
<dbReference type="Proteomes" id="UP001178461">
    <property type="component" value="Chromosome 12"/>
</dbReference>
<dbReference type="AlphaFoldDB" id="A0AA35L351"/>
<keyword evidence="3" id="KW-1185">Reference proteome</keyword>
<name>A0AA35L351_9SAUR</name>
<accession>A0AA35L351</accession>
<evidence type="ECO:0000256" key="1">
    <source>
        <dbReference type="SAM" id="MobiDB-lite"/>
    </source>
</evidence>
<evidence type="ECO:0000313" key="2">
    <source>
        <dbReference type="EMBL" id="CAI5788298.1"/>
    </source>
</evidence>
<reference evidence="2" key="1">
    <citation type="submission" date="2022-12" db="EMBL/GenBank/DDBJ databases">
        <authorList>
            <person name="Alioto T."/>
            <person name="Alioto T."/>
            <person name="Gomez Garrido J."/>
        </authorList>
    </citation>
    <scope>NUCLEOTIDE SEQUENCE</scope>
</reference>
<feature type="region of interest" description="Disordered" evidence="1">
    <location>
        <begin position="1"/>
        <end position="50"/>
    </location>
</feature>